<sequence>MYMDSQKRSEPRAAHLMRVRGLAEIEFLIKESEVLTGQAGRIFVISGADKLTYRVRWHPMVIEVERLDSTGAVIDTQHLPPHDFATHSVVEALMAGQLYTAPVQTRH</sequence>
<dbReference type="EMBL" id="JACHLP010000007">
    <property type="protein sequence ID" value="MBB4845146.1"/>
    <property type="molecule type" value="Genomic_DNA"/>
</dbReference>
<reference evidence="1 2" key="1">
    <citation type="submission" date="2020-08" db="EMBL/GenBank/DDBJ databases">
        <title>Functional genomics of gut bacteria from endangered species of beetles.</title>
        <authorList>
            <person name="Carlos-Shanley C."/>
        </authorList>
    </citation>
    <scope>NUCLEOTIDE SEQUENCE [LARGE SCALE GENOMIC DNA]</scope>
    <source>
        <strain evidence="1 2">S00239</strain>
    </source>
</reference>
<organism evidence="1 2">
    <name type="scientific">Roseateles oligotrophus</name>
    <dbReference type="NCBI Taxonomy" id="1769250"/>
    <lineage>
        <taxon>Bacteria</taxon>
        <taxon>Pseudomonadati</taxon>
        <taxon>Pseudomonadota</taxon>
        <taxon>Betaproteobacteria</taxon>
        <taxon>Burkholderiales</taxon>
        <taxon>Sphaerotilaceae</taxon>
        <taxon>Roseateles</taxon>
    </lineage>
</organism>
<comment type="caution">
    <text evidence="1">The sequence shown here is derived from an EMBL/GenBank/DDBJ whole genome shotgun (WGS) entry which is preliminary data.</text>
</comment>
<dbReference type="RefSeq" id="WP_246448508.1">
    <property type="nucleotide sequence ID" value="NZ_JACHLP010000007.1"/>
</dbReference>
<evidence type="ECO:0000313" key="1">
    <source>
        <dbReference type="EMBL" id="MBB4845146.1"/>
    </source>
</evidence>
<dbReference type="Proteomes" id="UP000562027">
    <property type="component" value="Unassembled WGS sequence"/>
</dbReference>
<dbReference type="AlphaFoldDB" id="A0A840LAI3"/>
<protein>
    <submittedName>
        <fullName evidence="1">Uncharacterized protein</fullName>
    </submittedName>
</protein>
<name>A0A840LAI3_9BURK</name>
<keyword evidence="2" id="KW-1185">Reference proteome</keyword>
<gene>
    <name evidence="1" type="ORF">HNP55_003692</name>
</gene>
<proteinExistence type="predicted"/>
<accession>A0A840LAI3</accession>
<evidence type="ECO:0000313" key="2">
    <source>
        <dbReference type="Proteomes" id="UP000562027"/>
    </source>
</evidence>